<name>A0A9W7DC28_9STRA</name>
<dbReference type="GO" id="GO:0006289">
    <property type="term" value="P:nucleotide-excision repair"/>
    <property type="evidence" value="ECO:0007669"/>
    <property type="project" value="TreeGrafter"/>
</dbReference>
<dbReference type="PANTHER" id="PTHR47957:SF3">
    <property type="entry name" value="ATP-DEPENDENT HELICASE HRQ1"/>
    <property type="match status" value="1"/>
</dbReference>
<keyword evidence="3" id="KW-1185">Reference proteome</keyword>
<dbReference type="SUPFAM" id="SSF52540">
    <property type="entry name" value="P-loop containing nucleoside triphosphate hydrolases"/>
    <property type="match status" value="1"/>
</dbReference>
<dbReference type="EMBL" id="BSXT01019082">
    <property type="protein sequence ID" value="GMG17753.1"/>
    <property type="molecule type" value="Genomic_DNA"/>
</dbReference>
<reference evidence="2" key="1">
    <citation type="submission" date="2023-04" db="EMBL/GenBank/DDBJ databases">
        <title>Phytophthora fragariaefolia NBRC 109709.</title>
        <authorList>
            <person name="Ichikawa N."/>
            <person name="Sato H."/>
            <person name="Tonouchi N."/>
        </authorList>
    </citation>
    <scope>NUCLEOTIDE SEQUENCE</scope>
    <source>
        <strain evidence="2">NBRC 109709</strain>
    </source>
</reference>
<evidence type="ECO:0000313" key="2">
    <source>
        <dbReference type="EMBL" id="GMG17753.1"/>
    </source>
</evidence>
<dbReference type="CDD" id="cd18797">
    <property type="entry name" value="SF2_C_Hrq"/>
    <property type="match status" value="1"/>
</dbReference>
<dbReference type="GO" id="GO:0036297">
    <property type="term" value="P:interstrand cross-link repair"/>
    <property type="evidence" value="ECO:0007669"/>
    <property type="project" value="TreeGrafter"/>
</dbReference>
<dbReference type="InterPro" id="IPR027417">
    <property type="entry name" value="P-loop_NTPase"/>
</dbReference>
<proteinExistence type="predicted"/>
<comment type="caution">
    <text evidence="2">The sequence shown here is derived from an EMBL/GenBank/DDBJ whole genome shotgun (WGS) entry which is preliminary data.</text>
</comment>
<dbReference type="PROSITE" id="PS51194">
    <property type="entry name" value="HELICASE_CTER"/>
    <property type="match status" value="1"/>
</dbReference>
<protein>
    <submittedName>
        <fullName evidence="2">Unnamed protein product</fullName>
    </submittedName>
</protein>
<dbReference type="AlphaFoldDB" id="A0A9W7DC28"/>
<evidence type="ECO:0000313" key="3">
    <source>
        <dbReference type="Proteomes" id="UP001165121"/>
    </source>
</evidence>
<evidence type="ECO:0000259" key="1">
    <source>
        <dbReference type="PROSITE" id="PS51194"/>
    </source>
</evidence>
<dbReference type="InterPro" id="IPR001650">
    <property type="entry name" value="Helicase_C-like"/>
</dbReference>
<sequence>MYRGVFGSHVSCVFRRLFRLCALYGSNPQVVCCSATIQNPEEHFRQLLPSLPPHPKDTAVVSAEAYSQVCTEEAMGPANLHFFRQRSLKVITTDGAPSVEKLFCVWNPKATEISDATTLLKQNSKQALPALSNTNSKTHSVLVIARKRKRIGDTVSPPKPGNELEKVDASLTTSAIFQGAHILARLVEAEIATLLFCRGRKLTELVLMNVHSILKASPTTEKLLRRVSSYRGGYTLNSRRRIEQRLFSGDLLGVVATNALELGIDIGELDCTIHLGLPSSIASLWQQAGRAGRRQVQSKQKRSVAIIVCFDAPLDQHFTQKQHATELFRLEPEAVSLNPQNRRVLGQHLLCAARESALYSTQSGTAYIDSYIFGSLNNSALAGDKAIASEVNAVVETLVKERNLMECCEVGGRKNYRIHSCIPKKFRAVSLRSICDENYAVVVPSNNVGTDGADGEVLDEIPGDRAFFQVYPTAVYLHQAQEYLITRLDNTKRIAFAKKCLQPLTYFTTCRDFTDLEVVRIHKTSRLGSGDKNVKSDPVLICVGTVSILTRVFGSTMMEKRTMRALGTNEFSLPPMQSLGEAVWLEFPTALQKEVEDRGGASWTAALHGVGHLFVSLVRLFVLCDTDDVGTEHVNEFEQRIKYVICLECTYNLLLDVDFCVC</sequence>
<dbReference type="Gene3D" id="3.40.50.300">
    <property type="entry name" value="P-loop containing nucleotide triphosphate hydrolases"/>
    <property type="match status" value="1"/>
</dbReference>
<gene>
    <name evidence="2" type="ORF">Pfra01_003035100</name>
</gene>
<dbReference type="Proteomes" id="UP001165121">
    <property type="component" value="Unassembled WGS sequence"/>
</dbReference>
<accession>A0A9W7DC28</accession>
<dbReference type="GO" id="GO:0005634">
    <property type="term" value="C:nucleus"/>
    <property type="evidence" value="ECO:0007669"/>
    <property type="project" value="TreeGrafter"/>
</dbReference>
<dbReference type="Pfam" id="PF00271">
    <property type="entry name" value="Helicase_C"/>
    <property type="match status" value="1"/>
</dbReference>
<dbReference type="SMART" id="SM00490">
    <property type="entry name" value="HELICc"/>
    <property type="match status" value="1"/>
</dbReference>
<feature type="domain" description="Helicase C-terminal" evidence="1">
    <location>
        <begin position="185"/>
        <end position="343"/>
    </location>
</feature>
<organism evidence="2 3">
    <name type="scientific">Phytophthora fragariaefolia</name>
    <dbReference type="NCBI Taxonomy" id="1490495"/>
    <lineage>
        <taxon>Eukaryota</taxon>
        <taxon>Sar</taxon>
        <taxon>Stramenopiles</taxon>
        <taxon>Oomycota</taxon>
        <taxon>Peronosporomycetes</taxon>
        <taxon>Peronosporales</taxon>
        <taxon>Peronosporaceae</taxon>
        <taxon>Phytophthora</taxon>
    </lineage>
</organism>
<dbReference type="OrthoDB" id="18781at2759"/>
<dbReference type="PANTHER" id="PTHR47957">
    <property type="entry name" value="ATP-DEPENDENT HELICASE HRQ1"/>
    <property type="match status" value="1"/>
</dbReference>
<dbReference type="GO" id="GO:0043138">
    <property type="term" value="F:3'-5' DNA helicase activity"/>
    <property type="evidence" value="ECO:0007669"/>
    <property type="project" value="TreeGrafter"/>
</dbReference>